<dbReference type="GO" id="GO:0006352">
    <property type="term" value="P:DNA-templated transcription initiation"/>
    <property type="evidence" value="ECO:0007669"/>
    <property type="project" value="InterPro"/>
</dbReference>
<evidence type="ECO:0000256" key="4">
    <source>
        <dbReference type="ARBA" id="ARBA00022679"/>
    </source>
</evidence>
<dbReference type="InterPro" id="IPR007046">
    <property type="entry name" value="RNA_pol_sigma_54_core-bd"/>
</dbReference>
<organism evidence="13 14">
    <name type="scientific">Methylococcus capsulatus</name>
    <dbReference type="NCBI Taxonomy" id="414"/>
    <lineage>
        <taxon>Bacteria</taxon>
        <taxon>Pseudomonadati</taxon>
        <taxon>Pseudomonadota</taxon>
        <taxon>Gammaproteobacteria</taxon>
        <taxon>Methylococcales</taxon>
        <taxon>Methylococcaceae</taxon>
        <taxon>Methylococcus</taxon>
    </lineage>
</organism>
<feature type="domain" description="RNA polymerase sigma factor 54 core-binding" evidence="12">
    <location>
        <begin position="124"/>
        <end position="313"/>
    </location>
</feature>
<dbReference type="OMA" id="VTTQKFM"/>
<protein>
    <recommendedName>
        <fullName evidence="2 10">RNA polymerase sigma-54 factor</fullName>
    </recommendedName>
</protein>
<keyword evidence="9 10" id="KW-0804">Transcription</keyword>
<comment type="similarity">
    <text evidence="1 10">Belongs to the sigma-54 factor family.</text>
</comment>
<keyword evidence="4 10" id="KW-0808">Transferase</keyword>
<feature type="domain" description="RNA polymerase sigma factor 54 DNA-binding" evidence="11">
    <location>
        <begin position="329"/>
        <end position="485"/>
    </location>
</feature>
<evidence type="ECO:0000256" key="10">
    <source>
        <dbReference type="PIRNR" id="PIRNR000774"/>
    </source>
</evidence>
<evidence type="ECO:0000256" key="1">
    <source>
        <dbReference type="ARBA" id="ARBA00008798"/>
    </source>
</evidence>
<evidence type="ECO:0000256" key="9">
    <source>
        <dbReference type="ARBA" id="ARBA00023163"/>
    </source>
</evidence>
<dbReference type="PRINTS" id="PR00045">
    <property type="entry name" value="SIGMA54FCT"/>
</dbReference>
<evidence type="ECO:0000256" key="5">
    <source>
        <dbReference type="ARBA" id="ARBA00022695"/>
    </source>
</evidence>
<dbReference type="NCBIfam" id="NF009118">
    <property type="entry name" value="PRK12469.1"/>
    <property type="match status" value="1"/>
</dbReference>
<dbReference type="EMBL" id="OX458332">
    <property type="protein sequence ID" value="CAI8748875.1"/>
    <property type="molecule type" value="Genomic_DNA"/>
</dbReference>
<dbReference type="Gene3D" id="1.10.10.60">
    <property type="entry name" value="Homeodomain-like"/>
    <property type="match status" value="1"/>
</dbReference>
<keyword evidence="8 10" id="KW-0238">DNA-binding</keyword>
<proteinExistence type="inferred from homology"/>
<evidence type="ECO:0000256" key="8">
    <source>
        <dbReference type="ARBA" id="ARBA00023125"/>
    </source>
</evidence>
<comment type="function">
    <text evidence="10">Sigma factors are initiation factors that promote the attachment of RNA polymerase to specific initiation sites and are then released.</text>
</comment>
<dbReference type="Pfam" id="PF00309">
    <property type="entry name" value="Sigma54_AID"/>
    <property type="match status" value="1"/>
</dbReference>
<dbReference type="PROSITE" id="PS50044">
    <property type="entry name" value="SIGMA54_3"/>
    <property type="match status" value="1"/>
</dbReference>
<evidence type="ECO:0000259" key="12">
    <source>
        <dbReference type="Pfam" id="PF04963"/>
    </source>
</evidence>
<dbReference type="PROSITE" id="PS00717">
    <property type="entry name" value="SIGMA54_1"/>
    <property type="match status" value="1"/>
</dbReference>
<dbReference type="Pfam" id="PF04963">
    <property type="entry name" value="Sigma54_CBD"/>
    <property type="match status" value="1"/>
</dbReference>
<dbReference type="InterPro" id="IPR007634">
    <property type="entry name" value="RNA_pol_sigma_54_DNA-bd"/>
</dbReference>
<dbReference type="AlphaFoldDB" id="A0AA35USU3"/>
<dbReference type="GeneID" id="88223053"/>
<accession>A0AA35USU3</accession>
<evidence type="ECO:0000313" key="13">
    <source>
        <dbReference type="EMBL" id="CAI8748875.1"/>
    </source>
</evidence>
<evidence type="ECO:0000256" key="6">
    <source>
        <dbReference type="ARBA" id="ARBA00023015"/>
    </source>
</evidence>
<dbReference type="PROSITE" id="PS00718">
    <property type="entry name" value="SIGMA54_2"/>
    <property type="match status" value="1"/>
</dbReference>
<keyword evidence="6 10" id="KW-0805">Transcription regulation</keyword>
<dbReference type="GO" id="GO:0016779">
    <property type="term" value="F:nucleotidyltransferase activity"/>
    <property type="evidence" value="ECO:0007669"/>
    <property type="project" value="UniProtKB-KW"/>
</dbReference>
<sequence length="487" mass="55166">MKQSLQLRLGQQLAMTPQLQQAIKLLQMSTLELQQEIQQALDSNMMLEITDEEEPVLNAVTEEPPLAAAEPAYAELPDLDTQTTIPDELPVDSSWEDVFDGMHNYTPSNAAEPENEDFLGQRGKGQSLQDYLLWQMELTPFTERDHAIATAIIDAVDDDGYLDATVEEITQGLSSQLENLEQDEVRAVLHRIQNFDPPGIAAENPADCLRIQLQQMPENTPYRAQALELVRHHVDLLAKKDLVRLKKALELDDDELAEVIRLVRSLDPKPGRAVEPDDYQYIIPDVFVYRQGTEWAVALNPEIAPRLRVNPYYSGLIRRADSSSDNVTMRNHLQEARWFIKSLQSRNETLLKVARAIVDRQREFLEIGETAMKPLVLRDIAEEVSMHESTISRVTTQKYMHTPNGIYEFKYFFSSHVSTDSGGECSATAIKAFLKEIVSKEDATRPLSDHAIAGMLKDKGINVARRTIAKYREAMGIPPSNERKQLF</sequence>
<dbReference type="Pfam" id="PF04552">
    <property type="entry name" value="Sigma54_DBD"/>
    <property type="match status" value="1"/>
</dbReference>
<name>A0AA35USU3_METCP</name>
<keyword evidence="3 10" id="KW-0240">DNA-directed RNA polymerase</keyword>
<dbReference type="SMR" id="A0AA35USU3"/>
<dbReference type="InterPro" id="IPR000394">
    <property type="entry name" value="RNA_pol_sigma_54"/>
</dbReference>
<reference evidence="13" key="1">
    <citation type="submission" date="2023-03" db="EMBL/GenBank/DDBJ databases">
        <authorList>
            <person name="Pearce D."/>
        </authorList>
    </citation>
    <scope>NUCLEOTIDE SEQUENCE</scope>
    <source>
        <strain evidence="13">Mc</strain>
    </source>
</reference>
<evidence type="ECO:0000256" key="3">
    <source>
        <dbReference type="ARBA" id="ARBA00022478"/>
    </source>
</evidence>
<dbReference type="PIRSF" id="PIRSF000774">
    <property type="entry name" value="RpoN"/>
    <property type="match status" value="1"/>
</dbReference>
<dbReference type="InterPro" id="IPR038709">
    <property type="entry name" value="RpoN_core-bd_sf"/>
</dbReference>
<evidence type="ECO:0000256" key="2">
    <source>
        <dbReference type="ARBA" id="ARBA00019942"/>
    </source>
</evidence>
<keyword evidence="5 10" id="KW-0548">Nucleotidyltransferase</keyword>
<dbReference type="PANTHER" id="PTHR32248:SF4">
    <property type="entry name" value="RNA POLYMERASE SIGMA-54 FACTOR"/>
    <property type="match status" value="1"/>
</dbReference>
<keyword evidence="7 10" id="KW-0731">Sigma factor</keyword>
<dbReference type="GO" id="GO:0001216">
    <property type="term" value="F:DNA-binding transcription activator activity"/>
    <property type="evidence" value="ECO:0007669"/>
    <property type="project" value="InterPro"/>
</dbReference>
<dbReference type="Proteomes" id="UP001158598">
    <property type="component" value="Chromosome"/>
</dbReference>
<dbReference type="GO" id="GO:0003677">
    <property type="term" value="F:DNA binding"/>
    <property type="evidence" value="ECO:0007669"/>
    <property type="project" value="UniProtKB-KW"/>
</dbReference>
<evidence type="ECO:0000256" key="7">
    <source>
        <dbReference type="ARBA" id="ARBA00023082"/>
    </source>
</evidence>
<dbReference type="PANTHER" id="PTHR32248">
    <property type="entry name" value="RNA POLYMERASE SIGMA-54 FACTOR"/>
    <property type="match status" value="1"/>
</dbReference>
<dbReference type="FunFam" id="1.10.10.1330:FF:000001">
    <property type="entry name" value="RNA polymerase sigma-54 factor"/>
    <property type="match status" value="1"/>
</dbReference>
<dbReference type="Gene3D" id="1.10.10.1330">
    <property type="entry name" value="RNA polymerase sigma-54 factor, core-binding domain"/>
    <property type="match status" value="1"/>
</dbReference>
<dbReference type="GO" id="GO:0000428">
    <property type="term" value="C:DNA-directed RNA polymerase complex"/>
    <property type="evidence" value="ECO:0007669"/>
    <property type="project" value="UniProtKB-KW"/>
</dbReference>
<evidence type="ECO:0000313" key="14">
    <source>
        <dbReference type="Proteomes" id="UP001158598"/>
    </source>
</evidence>
<dbReference type="NCBIfam" id="TIGR02395">
    <property type="entry name" value="rpoN_sigma"/>
    <property type="match status" value="1"/>
</dbReference>
<evidence type="ECO:0000259" key="11">
    <source>
        <dbReference type="Pfam" id="PF04552"/>
    </source>
</evidence>
<dbReference type="GO" id="GO:0016987">
    <property type="term" value="F:sigma factor activity"/>
    <property type="evidence" value="ECO:0007669"/>
    <property type="project" value="UniProtKB-KW"/>
</dbReference>
<dbReference type="NCBIfam" id="NF004595">
    <property type="entry name" value="PRK05932.1-2"/>
    <property type="match status" value="1"/>
</dbReference>
<gene>
    <name evidence="13" type="primary">rpoN</name>
    <name evidence="13" type="ORF">MCNOR_0613</name>
</gene>
<dbReference type="RefSeq" id="WP_010960071.1">
    <property type="nucleotide sequence ID" value="NZ_CP079097.1"/>
</dbReference>